<dbReference type="AlphaFoldDB" id="A0A6G1BMY4"/>
<dbReference type="Proteomes" id="UP000479710">
    <property type="component" value="Unassembled WGS sequence"/>
</dbReference>
<keyword evidence="3" id="KW-1185">Reference proteome</keyword>
<protein>
    <submittedName>
        <fullName evidence="2">Uncharacterized protein</fullName>
    </submittedName>
</protein>
<name>A0A6G1BMY4_9ORYZ</name>
<dbReference type="EMBL" id="SPHZ02000012">
    <property type="protein sequence ID" value="KAF0889725.1"/>
    <property type="molecule type" value="Genomic_DNA"/>
</dbReference>
<comment type="caution">
    <text evidence="2">The sequence shown here is derived from an EMBL/GenBank/DDBJ whole genome shotgun (WGS) entry which is preliminary data.</text>
</comment>
<evidence type="ECO:0000256" key="1">
    <source>
        <dbReference type="SAM" id="MobiDB-lite"/>
    </source>
</evidence>
<feature type="region of interest" description="Disordered" evidence="1">
    <location>
        <begin position="19"/>
        <end position="69"/>
    </location>
</feature>
<feature type="non-terminal residue" evidence="2">
    <location>
        <position position="69"/>
    </location>
</feature>
<sequence>MARKRDSSRLRRVVFLGCKEGGEPGTEDVGGGVVADPSDLRGSSLPELSVMEPVQVPSNGNSDLIPKKS</sequence>
<proteinExistence type="predicted"/>
<evidence type="ECO:0000313" key="2">
    <source>
        <dbReference type="EMBL" id="KAF0889725.1"/>
    </source>
</evidence>
<organism evidence="2 3">
    <name type="scientific">Oryza meyeriana var. granulata</name>
    <dbReference type="NCBI Taxonomy" id="110450"/>
    <lineage>
        <taxon>Eukaryota</taxon>
        <taxon>Viridiplantae</taxon>
        <taxon>Streptophyta</taxon>
        <taxon>Embryophyta</taxon>
        <taxon>Tracheophyta</taxon>
        <taxon>Spermatophyta</taxon>
        <taxon>Magnoliopsida</taxon>
        <taxon>Liliopsida</taxon>
        <taxon>Poales</taxon>
        <taxon>Poaceae</taxon>
        <taxon>BOP clade</taxon>
        <taxon>Oryzoideae</taxon>
        <taxon>Oryzeae</taxon>
        <taxon>Oryzinae</taxon>
        <taxon>Oryza</taxon>
        <taxon>Oryza meyeriana</taxon>
    </lineage>
</organism>
<reference evidence="2 3" key="1">
    <citation type="submission" date="2019-11" db="EMBL/GenBank/DDBJ databases">
        <title>Whole genome sequence of Oryza granulata.</title>
        <authorList>
            <person name="Li W."/>
        </authorList>
    </citation>
    <scope>NUCLEOTIDE SEQUENCE [LARGE SCALE GENOMIC DNA]</scope>
    <source>
        <strain evidence="3">cv. Menghai</strain>
        <tissue evidence="2">Leaf</tissue>
    </source>
</reference>
<accession>A0A6G1BMY4</accession>
<gene>
    <name evidence="2" type="ORF">E2562_030517</name>
</gene>
<evidence type="ECO:0000313" key="3">
    <source>
        <dbReference type="Proteomes" id="UP000479710"/>
    </source>
</evidence>